<dbReference type="EMBL" id="VFLP01000053">
    <property type="protein sequence ID" value="TRX90673.1"/>
    <property type="molecule type" value="Genomic_DNA"/>
</dbReference>
<dbReference type="AlphaFoldDB" id="A0A553HRV7"/>
<evidence type="ECO:0000256" key="3">
    <source>
        <dbReference type="ARBA" id="ARBA00022989"/>
    </source>
</evidence>
<feature type="region of interest" description="Disordered" evidence="6">
    <location>
        <begin position="344"/>
        <end position="436"/>
    </location>
</feature>
<dbReference type="Proteomes" id="UP000319160">
    <property type="component" value="Unassembled WGS sequence"/>
</dbReference>
<keyword evidence="3 7" id="KW-1133">Transmembrane helix</keyword>
<sequence>MYSIQSPDENPAWRDIIFNSVLNVLTIVVVSFRLYSRRVTRAGFGWDDGFILAATLLVNGMLIAAGFLIYVGFGLPVNKVASDDRKKITELDRLFRLLFLLCICFVKLSGLFFYLRVFGTRVLCSKLPDPSSNGNTDPGTDNSLRGIIRLFLRAFRRFAQGLSRRSLYIFMVCVVIAWSIANVIQELAVCPPKAPLCVHQRSTDLAICVFNAVGDLLILLLPLWPVWKLQLSKGTKIGISLVFLLGTVTIIVAFLRFEAIAHTEYGANYNATGMKAVNYAILEPNLAILCMSLPMVKSLILKAVSRCKSKIQGRNEGSWWPRQPFAGKFTQWWTGGLSRVFAKPKEEPASSGNNGNANNLQSSPPDGTHSEFQPPAVPLPARLRDDHRHSGAGTQHRNGDRSLTPRAGGLWRAESHGSSEEELMDLAEFLRGPVTP</sequence>
<evidence type="ECO:0000256" key="1">
    <source>
        <dbReference type="ARBA" id="ARBA00004141"/>
    </source>
</evidence>
<dbReference type="PANTHER" id="PTHR33048:SF161">
    <property type="entry name" value="INTEGRAL MEMBRANE PROTEIN"/>
    <property type="match status" value="1"/>
</dbReference>
<feature type="transmembrane region" description="Helical" evidence="7">
    <location>
        <begin position="93"/>
        <end position="115"/>
    </location>
</feature>
<feature type="transmembrane region" description="Helical" evidence="7">
    <location>
        <begin position="204"/>
        <end position="225"/>
    </location>
</feature>
<reference evidence="10" key="1">
    <citation type="submission" date="2019-06" db="EMBL/GenBank/DDBJ databases">
        <title>Draft genome sequence of the griseofulvin-producing fungus Xylaria cubensis strain G536.</title>
        <authorList>
            <person name="Mead M.E."/>
            <person name="Raja H.A."/>
            <person name="Steenwyk J.L."/>
            <person name="Knowles S.L."/>
            <person name="Oberlies N.H."/>
            <person name="Rokas A."/>
        </authorList>
    </citation>
    <scope>NUCLEOTIDE SEQUENCE [LARGE SCALE GENOMIC DNA]</scope>
    <source>
        <strain evidence="10">G536</strain>
    </source>
</reference>
<comment type="subcellular location">
    <subcellularLocation>
        <location evidence="1">Membrane</location>
        <topology evidence="1">Multi-pass membrane protein</topology>
    </subcellularLocation>
</comment>
<feature type="transmembrane region" description="Helical" evidence="7">
    <location>
        <begin position="277"/>
        <end position="296"/>
    </location>
</feature>
<dbReference type="PANTHER" id="PTHR33048">
    <property type="entry name" value="PTH11-LIKE INTEGRAL MEMBRANE PROTEIN (AFU_ORTHOLOGUE AFUA_5G11245)"/>
    <property type="match status" value="1"/>
</dbReference>
<keyword evidence="10" id="KW-1185">Reference proteome</keyword>
<dbReference type="STRING" id="2512241.A0A553HRV7"/>
<keyword evidence="2 7" id="KW-0812">Transmembrane</keyword>
<dbReference type="Pfam" id="PF20684">
    <property type="entry name" value="Fung_rhodopsin"/>
    <property type="match status" value="2"/>
</dbReference>
<evidence type="ECO:0000259" key="8">
    <source>
        <dbReference type="Pfam" id="PF20684"/>
    </source>
</evidence>
<feature type="domain" description="Rhodopsin" evidence="8">
    <location>
        <begin position="147"/>
        <end position="300"/>
    </location>
</feature>
<feature type="compositionally biased region" description="Low complexity" evidence="6">
    <location>
        <begin position="349"/>
        <end position="359"/>
    </location>
</feature>
<protein>
    <recommendedName>
        <fullName evidence="8">Rhodopsin domain-containing protein</fullName>
    </recommendedName>
</protein>
<comment type="caution">
    <text evidence="9">The sequence shown here is derived from an EMBL/GenBank/DDBJ whole genome shotgun (WGS) entry which is preliminary data.</text>
</comment>
<dbReference type="GO" id="GO:0016020">
    <property type="term" value="C:membrane"/>
    <property type="evidence" value="ECO:0007669"/>
    <property type="project" value="UniProtKB-SubCell"/>
</dbReference>
<dbReference type="OrthoDB" id="3529975at2759"/>
<dbReference type="InterPro" id="IPR052337">
    <property type="entry name" value="SAT4-like"/>
</dbReference>
<organism evidence="9 10">
    <name type="scientific">Xylaria flabelliformis</name>
    <dbReference type="NCBI Taxonomy" id="2512241"/>
    <lineage>
        <taxon>Eukaryota</taxon>
        <taxon>Fungi</taxon>
        <taxon>Dikarya</taxon>
        <taxon>Ascomycota</taxon>
        <taxon>Pezizomycotina</taxon>
        <taxon>Sordariomycetes</taxon>
        <taxon>Xylariomycetidae</taxon>
        <taxon>Xylariales</taxon>
        <taxon>Xylariaceae</taxon>
        <taxon>Xylaria</taxon>
    </lineage>
</organism>
<evidence type="ECO:0000313" key="9">
    <source>
        <dbReference type="EMBL" id="TRX90673.1"/>
    </source>
</evidence>
<feature type="domain" description="Rhodopsin" evidence="8">
    <location>
        <begin position="32"/>
        <end position="121"/>
    </location>
</feature>
<accession>A0A553HRV7</accession>
<evidence type="ECO:0000256" key="2">
    <source>
        <dbReference type="ARBA" id="ARBA00022692"/>
    </source>
</evidence>
<evidence type="ECO:0000256" key="7">
    <source>
        <dbReference type="SAM" id="Phobius"/>
    </source>
</evidence>
<feature type="transmembrane region" description="Helical" evidence="7">
    <location>
        <begin position="237"/>
        <end position="257"/>
    </location>
</feature>
<evidence type="ECO:0000256" key="4">
    <source>
        <dbReference type="ARBA" id="ARBA00023136"/>
    </source>
</evidence>
<feature type="transmembrane region" description="Helical" evidence="7">
    <location>
        <begin position="166"/>
        <end position="184"/>
    </location>
</feature>
<proteinExistence type="inferred from homology"/>
<evidence type="ECO:0000256" key="5">
    <source>
        <dbReference type="ARBA" id="ARBA00038359"/>
    </source>
</evidence>
<gene>
    <name evidence="9" type="ORF">FHL15_008448</name>
</gene>
<feature type="transmembrane region" description="Helical" evidence="7">
    <location>
        <begin position="48"/>
        <end position="73"/>
    </location>
</feature>
<feature type="transmembrane region" description="Helical" evidence="7">
    <location>
        <begin position="16"/>
        <end position="36"/>
    </location>
</feature>
<comment type="similarity">
    <text evidence="5">Belongs to the SAT4 family.</text>
</comment>
<keyword evidence="4 7" id="KW-0472">Membrane</keyword>
<name>A0A553HRV7_9PEZI</name>
<evidence type="ECO:0000313" key="10">
    <source>
        <dbReference type="Proteomes" id="UP000319160"/>
    </source>
</evidence>
<evidence type="ECO:0000256" key="6">
    <source>
        <dbReference type="SAM" id="MobiDB-lite"/>
    </source>
</evidence>
<dbReference type="InterPro" id="IPR049326">
    <property type="entry name" value="Rhodopsin_dom_fungi"/>
</dbReference>